<keyword evidence="6" id="KW-1185">Reference proteome</keyword>
<sequence length="468" mass="49913">MTATSQARSSAQPGYRVLNPATGEVVEEFPTATDAEVQDALARSQQAFQSWKDVPITERAKIVAKVAELFSDRADELAAIITEEMGKPLSQSKGEAEFCTDIFNYFATEGPTLAADQEIKPIGGGRAIIQRRPVGPLLGIMPWNYPYYQVARFAAPNLMLGNTIILKHAETCPRSALAIQKIMDDAGVPAGAYINLFASHEQIADIIADPRVQGVSLTGSERAGAIIGELAGKNLKKAVLELGGSDPYVVLDSDDVAAAAANAWETRMENTGQACNSNKRMIVMDDIYDDFVAELTKQAKDLKPGNPAEEAEGTYAPLSSRAAAEALAEQLKDAVNKGATLHAGGQLQDGPAAYFAPAVLTGVTPEMRAYTEELFGPVAVVYKVSSDEEALKLANDTQYGLGGAVFSTDEERARKIAAQLEVGMTNVNGVGEAADLPFGGVKRSGFGRELGPLGMDEFVNKRLFYIGE</sequence>
<dbReference type="AlphaFoldDB" id="N1UX81"/>
<dbReference type="InterPro" id="IPR016161">
    <property type="entry name" value="Ald_DH/histidinol_DH"/>
</dbReference>
<dbReference type="Gene3D" id="3.40.309.10">
    <property type="entry name" value="Aldehyde Dehydrogenase, Chain A, domain 2"/>
    <property type="match status" value="1"/>
</dbReference>
<dbReference type="Gene3D" id="3.40.605.10">
    <property type="entry name" value="Aldehyde Dehydrogenase, Chain A, domain 1"/>
    <property type="match status" value="1"/>
</dbReference>
<evidence type="ECO:0000256" key="2">
    <source>
        <dbReference type="ARBA" id="ARBA00022857"/>
    </source>
</evidence>
<dbReference type="SUPFAM" id="SSF53720">
    <property type="entry name" value="ALDH-like"/>
    <property type="match status" value="1"/>
</dbReference>
<dbReference type="InterPro" id="IPR016163">
    <property type="entry name" value="Ald_DH_C"/>
</dbReference>
<dbReference type="Pfam" id="PF00171">
    <property type="entry name" value="Aldedh"/>
    <property type="match status" value="1"/>
</dbReference>
<accession>N1UX81</accession>
<dbReference type="PANTHER" id="PTHR43217">
    <property type="entry name" value="SUCCINATE SEMIALDEHYDE DEHYDROGENASE [NAD(P)+] SAD"/>
    <property type="match status" value="1"/>
</dbReference>
<dbReference type="Proteomes" id="UP000010729">
    <property type="component" value="Unassembled WGS sequence"/>
</dbReference>
<keyword evidence="3" id="KW-0560">Oxidoreductase</keyword>
<dbReference type="GO" id="GO:0004777">
    <property type="term" value="F:succinate-semialdehyde dehydrogenase (NAD+) activity"/>
    <property type="evidence" value="ECO:0007669"/>
    <property type="project" value="TreeGrafter"/>
</dbReference>
<gene>
    <name evidence="5" type="ORF">D477_020078</name>
</gene>
<evidence type="ECO:0000313" key="6">
    <source>
        <dbReference type="Proteomes" id="UP000010729"/>
    </source>
</evidence>
<organism evidence="5 6">
    <name type="scientific">Arthrobacter crystallopoietes BAB-32</name>
    <dbReference type="NCBI Taxonomy" id="1246476"/>
    <lineage>
        <taxon>Bacteria</taxon>
        <taxon>Bacillati</taxon>
        <taxon>Actinomycetota</taxon>
        <taxon>Actinomycetes</taxon>
        <taxon>Micrococcales</taxon>
        <taxon>Micrococcaceae</taxon>
        <taxon>Crystallibacter</taxon>
    </lineage>
</organism>
<reference evidence="5 6" key="1">
    <citation type="journal article" date="2013" name="Genome Announc.">
        <title>Draft Genome Sequence of Arthrobacter crystallopoietes Strain BAB-32, Revealing Genes for Bioremediation.</title>
        <authorList>
            <person name="Joshi M.N."/>
            <person name="Pandit A.S."/>
            <person name="Sharma A."/>
            <person name="Pandya R.V."/>
            <person name="Desai S.M."/>
            <person name="Saxena A.K."/>
            <person name="Bagatharia S.B."/>
        </authorList>
    </citation>
    <scope>NUCLEOTIDE SEQUENCE [LARGE SCALE GENOMIC DNA]</scope>
    <source>
        <strain evidence="5 6">BAB-32</strain>
    </source>
</reference>
<dbReference type="RefSeq" id="WP_005274190.1">
    <property type="nucleotide sequence ID" value="NZ_ANPE02000272.1"/>
</dbReference>
<evidence type="ECO:0000256" key="1">
    <source>
        <dbReference type="ARBA" id="ARBA00009986"/>
    </source>
</evidence>
<dbReference type="FunFam" id="3.40.309.10:FF:000009">
    <property type="entry name" value="Aldehyde dehydrogenase A"/>
    <property type="match status" value="1"/>
</dbReference>
<name>N1UX81_9MICC</name>
<evidence type="ECO:0000256" key="3">
    <source>
        <dbReference type="ARBA" id="ARBA00023002"/>
    </source>
</evidence>
<dbReference type="InterPro" id="IPR016162">
    <property type="entry name" value="Ald_DH_N"/>
</dbReference>
<dbReference type="CDD" id="cd07100">
    <property type="entry name" value="ALDH_SSADH1_GabD1"/>
    <property type="match status" value="1"/>
</dbReference>
<comment type="caution">
    <text evidence="5">The sequence shown here is derived from an EMBL/GenBank/DDBJ whole genome shotgun (WGS) entry which is preliminary data.</text>
</comment>
<dbReference type="EMBL" id="ANPE02000272">
    <property type="protein sequence ID" value="EMY32442.1"/>
    <property type="molecule type" value="Genomic_DNA"/>
</dbReference>
<dbReference type="OrthoDB" id="6882680at2"/>
<evidence type="ECO:0000259" key="4">
    <source>
        <dbReference type="Pfam" id="PF00171"/>
    </source>
</evidence>
<proteinExistence type="inferred from homology"/>
<feature type="domain" description="Aldehyde dehydrogenase" evidence="4">
    <location>
        <begin position="13"/>
        <end position="460"/>
    </location>
</feature>
<dbReference type="GO" id="GO:0004030">
    <property type="term" value="F:aldehyde dehydrogenase [NAD(P)+] activity"/>
    <property type="evidence" value="ECO:0007669"/>
    <property type="project" value="InterPro"/>
</dbReference>
<evidence type="ECO:0000313" key="5">
    <source>
        <dbReference type="EMBL" id="EMY32442.1"/>
    </source>
</evidence>
<dbReference type="FunFam" id="3.40.605.10:FF:000012">
    <property type="entry name" value="NAD-dependent succinate-semialdehyde dehydrogenase"/>
    <property type="match status" value="1"/>
</dbReference>
<dbReference type="InterPro" id="IPR047110">
    <property type="entry name" value="GABD/Sad-like"/>
</dbReference>
<dbReference type="InterPro" id="IPR015590">
    <property type="entry name" value="Aldehyde_DH_dom"/>
</dbReference>
<keyword evidence="2" id="KW-0521">NADP</keyword>
<dbReference type="InterPro" id="IPR044148">
    <property type="entry name" value="ALDH_GabD1-like"/>
</dbReference>
<protein>
    <submittedName>
        <fullName evidence="5">Succinate-semialdehyde dehydrogenase</fullName>
    </submittedName>
</protein>
<dbReference type="PANTHER" id="PTHR43217:SF2">
    <property type="entry name" value="SUCCINATE-SEMIALDEHYDE DEHYDROGENASE [NADP(+)]"/>
    <property type="match status" value="1"/>
</dbReference>
<comment type="similarity">
    <text evidence="1">Belongs to the aldehyde dehydrogenase family.</text>
</comment>